<dbReference type="GO" id="GO:0015297">
    <property type="term" value="F:antiporter activity"/>
    <property type="evidence" value="ECO:0007669"/>
    <property type="project" value="UniProtKB-KW"/>
</dbReference>
<comment type="caution">
    <text evidence="13">The sequence shown here is derived from an EMBL/GenBank/DDBJ whole genome shotgun (WGS) entry which is preliminary data.</text>
</comment>
<comment type="subcellular location">
    <subcellularLocation>
        <location evidence="1">Membrane</location>
        <topology evidence="1">Multi-pass membrane protein</topology>
    </subcellularLocation>
</comment>
<dbReference type="GO" id="GO:0016020">
    <property type="term" value="C:membrane"/>
    <property type="evidence" value="ECO:0007669"/>
    <property type="project" value="UniProtKB-SubCell"/>
</dbReference>
<evidence type="ECO:0000256" key="4">
    <source>
        <dbReference type="ARBA" id="ARBA00022692"/>
    </source>
</evidence>
<feature type="transmembrane region" description="Helical" evidence="11">
    <location>
        <begin position="131"/>
        <end position="149"/>
    </location>
</feature>
<keyword evidence="4 11" id="KW-0812">Transmembrane</keyword>
<feature type="transmembrane region" description="Helical" evidence="11">
    <location>
        <begin position="362"/>
        <end position="381"/>
    </location>
</feature>
<evidence type="ECO:0000256" key="10">
    <source>
        <dbReference type="SAM" id="MobiDB-lite"/>
    </source>
</evidence>
<dbReference type="InterPro" id="IPR006153">
    <property type="entry name" value="Cation/H_exchanger_TM"/>
</dbReference>
<evidence type="ECO:0000256" key="2">
    <source>
        <dbReference type="ARBA" id="ARBA00022448"/>
    </source>
</evidence>
<dbReference type="AlphaFoldDB" id="A0A168G2P1"/>
<gene>
    <name evidence="13" type="ORF">LEL_05625</name>
</gene>
<feature type="transmembrane region" description="Helical" evidence="11">
    <location>
        <begin position="161"/>
        <end position="181"/>
    </location>
</feature>
<protein>
    <submittedName>
        <fullName evidence="13">Cation/H+ exchanger</fullName>
    </submittedName>
</protein>
<evidence type="ECO:0000259" key="12">
    <source>
        <dbReference type="Pfam" id="PF00999"/>
    </source>
</evidence>
<evidence type="ECO:0000313" key="14">
    <source>
        <dbReference type="Proteomes" id="UP000076881"/>
    </source>
</evidence>
<feature type="transmembrane region" description="Helical" evidence="11">
    <location>
        <begin position="69"/>
        <end position="86"/>
    </location>
</feature>
<keyword evidence="7" id="KW-0406">Ion transport</keyword>
<feature type="transmembrane region" description="Helical" evidence="11">
    <location>
        <begin position="43"/>
        <end position="63"/>
    </location>
</feature>
<dbReference type="InterPro" id="IPR038770">
    <property type="entry name" value="Na+/solute_symporter_sf"/>
</dbReference>
<keyword evidence="3" id="KW-0050">Antiport</keyword>
<sequence>MPSTRLASTPYHEPEIAIILIQSSFLLLLNVINFLLDKAVYCGLLGQVFIGVAWGTPGANWLGTHAEQIIVQLGYLGLLLLVYEGGLSTSLPALKANISLSLGVAATGICLPIGLSFILQYIFDATPLQCFAAGAALCSTSLGTTFTVLSTSGLVQSRLGVVLSSAAMMDDVIGLVMVQIISNLGQHSSSFDAIVVVRPLLVSLGFAVVAPVICILGALPATKWLNARREKCPRGYLNRWLLSRHAPFILHTLVLLGYVTAASYAGTSNLFTAYIAGSSISWWDTQVPHAQFPDEQASNNTASAAADPISTDGSPVDASGLATYESIYSVAVNRVLRPFFFASIGFSIPITEMFAGEIVWKGLVYTVLMMLGKLLCGVWLLRLPEKLKRLKRTPFKKDGKELSVEKRKTPAKAVAESDTSATAATGRASHASGHDGSNTSQALSRSNKIKRTNKNAAPSGVKPRSIYPASILGCAMMARGEIGFLISSIAESEGIFTNGSDTGSNSKLFLCVTWAIVLCTIIGPLSVGLLVQRIKKLQRHVEKAGGQVHGGVLGAWGI</sequence>
<dbReference type="PANTHER" id="PTHR43562:SF3">
    <property type="entry name" value="SODIUM ION_PROTON EXCHANGER (EUROFUNG)"/>
    <property type="match status" value="1"/>
</dbReference>
<dbReference type="EMBL" id="AZHF01000004">
    <property type="protein sequence ID" value="OAA75941.1"/>
    <property type="molecule type" value="Genomic_DNA"/>
</dbReference>
<evidence type="ECO:0000256" key="9">
    <source>
        <dbReference type="ARBA" id="ARBA00023201"/>
    </source>
</evidence>
<evidence type="ECO:0000256" key="5">
    <source>
        <dbReference type="ARBA" id="ARBA00022989"/>
    </source>
</evidence>
<proteinExistence type="predicted"/>
<name>A0A168G2P1_CORDF</name>
<accession>A0A168G2P1</accession>
<dbReference type="OrthoDB" id="1288932at2759"/>
<evidence type="ECO:0000256" key="3">
    <source>
        <dbReference type="ARBA" id="ARBA00022449"/>
    </source>
</evidence>
<evidence type="ECO:0000256" key="8">
    <source>
        <dbReference type="ARBA" id="ARBA00023136"/>
    </source>
</evidence>
<feature type="transmembrane region" description="Helical" evidence="11">
    <location>
        <begin position="246"/>
        <end position="265"/>
    </location>
</feature>
<feature type="region of interest" description="Disordered" evidence="10">
    <location>
        <begin position="400"/>
        <end position="461"/>
    </location>
</feature>
<dbReference type="Gene3D" id="1.20.1530.20">
    <property type="match status" value="2"/>
</dbReference>
<feature type="compositionally biased region" description="Polar residues" evidence="10">
    <location>
        <begin position="435"/>
        <end position="446"/>
    </location>
</feature>
<keyword evidence="8 11" id="KW-0472">Membrane</keyword>
<feature type="transmembrane region" description="Helical" evidence="11">
    <location>
        <begin position="201"/>
        <end position="225"/>
    </location>
</feature>
<evidence type="ECO:0000256" key="1">
    <source>
        <dbReference type="ARBA" id="ARBA00004141"/>
    </source>
</evidence>
<keyword evidence="5 11" id="KW-1133">Transmembrane helix</keyword>
<dbReference type="Pfam" id="PF00999">
    <property type="entry name" value="Na_H_Exchanger"/>
    <property type="match status" value="1"/>
</dbReference>
<evidence type="ECO:0000256" key="7">
    <source>
        <dbReference type="ARBA" id="ARBA00023065"/>
    </source>
</evidence>
<keyword evidence="14" id="KW-1185">Reference proteome</keyword>
<dbReference type="Proteomes" id="UP000076881">
    <property type="component" value="Unassembled WGS sequence"/>
</dbReference>
<keyword evidence="6" id="KW-0915">Sodium</keyword>
<reference evidence="13 14" key="1">
    <citation type="journal article" date="2016" name="Genome Biol. Evol.">
        <title>Divergent and convergent evolution of fungal pathogenicity.</title>
        <authorList>
            <person name="Shang Y."/>
            <person name="Xiao G."/>
            <person name="Zheng P."/>
            <person name="Cen K."/>
            <person name="Zhan S."/>
            <person name="Wang C."/>
        </authorList>
    </citation>
    <scope>NUCLEOTIDE SEQUENCE [LARGE SCALE GENOMIC DNA]</scope>
    <source>
        <strain evidence="13 14">RCEF 1005</strain>
    </source>
</reference>
<feature type="transmembrane region" description="Helical" evidence="11">
    <location>
        <begin position="16"/>
        <end position="36"/>
    </location>
</feature>
<evidence type="ECO:0000313" key="13">
    <source>
        <dbReference type="EMBL" id="OAA75941.1"/>
    </source>
</evidence>
<dbReference type="PANTHER" id="PTHR43562">
    <property type="entry name" value="NAPA-TYPE SODIUM/HYDROGEN ANTIPORTER"/>
    <property type="match status" value="1"/>
</dbReference>
<keyword evidence="9" id="KW-0739">Sodium transport</keyword>
<feature type="domain" description="Cation/H+ exchanger transmembrane" evidence="12">
    <location>
        <begin position="44"/>
        <end position="384"/>
    </location>
</feature>
<keyword evidence="2" id="KW-0813">Transport</keyword>
<evidence type="ECO:0000256" key="6">
    <source>
        <dbReference type="ARBA" id="ARBA00023053"/>
    </source>
</evidence>
<feature type="transmembrane region" description="Helical" evidence="11">
    <location>
        <begin position="507"/>
        <end position="531"/>
    </location>
</feature>
<dbReference type="GO" id="GO:0006814">
    <property type="term" value="P:sodium ion transport"/>
    <property type="evidence" value="ECO:0007669"/>
    <property type="project" value="UniProtKB-KW"/>
</dbReference>
<dbReference type="GO" id="GO:1902600">
    <property type="term" value="P:proton transmembrane transport"/>
    <property type="evidence" value="ECO:0007669"/>
    <property type="project" value="InterPro"/>
</dbReference>
<feature type="transmembrane region" description="Helical" evidence="11">
    <location>
        <begin position="98"/>
        <end position="119"/>
    </location>
</feature>
<evidence type="ECO:0000256" key="11">
    <source>
        <dbReference type="SAM" id="Phobius"/>
    </source>
</evidence>
<organism evidence="13 14">
    <name type="scientific">Akanthomyces lecanii RCEF 1005</name>
    <dbReference type="NCBI Taxonomy" id="1081108"/>
    <lineage>
        <taxon>Eukaryota</taxon>
        <taxon>Fungi</taxon>
        <taxon>Dikarya</taxon>
        <taxon>Ascomycota</taxon>
        <taxon>Pezizomycotina</taxon>
        <taxon>Sordariomycetes</taxon>
        <taxon>Hypocreomycetidae</taxon>
        <taxon>Hypocreales</taxon>
        <taxon>Cordycipitaceae</taxon>
        <taxon>Akanthomyces</taxon>
        <taxon>Cordyceps confragosa</taxon>
    </lineage>
</organism>